<accession>A0ABQ6MP22</accession>
<evidence type="ECO:0000256" key="6">
    <source>
        <dbReference type="ARBA" id="ARBA00022917"/>
    </source>
</evidence>
<proteinExistence type="inferred from homology"/>
<evidence type="ECO:0000256" key="4">
    <source>
        <dbReference type="ARBA" id="ARBA00022741"/>
    </source>
</evidence>
<evidence type="ECO:0000256" key="7">
    <source>
        <dbReference type="ARBA" id="ARBA00023146"/>
    </source>
</evidence>
<comment type="catalytic activity">
    <reaction evidence="9 10">
        <text>tRNA(Lys) + L-lysine + ATP = L-lysyl-tRNA(Lys) + AMP + diphosphate</text>
        <dbReference type="Rhea" id="RHEA:20792"/>
        <dbReference type="Rhea" id="RHEA-COMP:9696"/>
        <dbReference type="Rhea" id="RHEA-COMP:9697"/>
        <dbReference type="ChEBI" id="CHEBI:30616"/>
        <dbReference type="ChEBI" id="CHEBI:32551"/>
        <dbReference type="ChEBI" id="CHEBI:33019"/>
        <dbReference type="ChEBI" id="CHEBI:78442"/>
        <dbReference type="ChEBI" id="CHEBI:78529"/>
        <dbReference type="ChEBI" id="CHEBI:456215"/>
        <dbReference type="EC" id="6.1.1.6"/>
    </reaction>
</comment>
<dbReference type="InterPro" id="IPR004365">
    <property type="entry name" value="NA-bd_OB_tRNA"/>
</dbReference>
<dbReference type="SUPFAM" id="SSF50249">
    <property type="entry name" value="Nucleic acid-binding proteins"/>
    <property type="match status" value="1"/>
</dbReference>
<dbReference type="PIRSF" id="PIRSF039101">
    <property type="entry name" value="LysRS2"/>
    <property type="match status" value="1"/>
</dbReference>
<evidence type="ECO:0000313" key="13">
    <source>
        <dbReference type="EMBL" id="GMI30089.1"/>
    </source>
</evidence>
<organism evidence="13 14">
    <name type="scientific">Tetraparma gracilis</name>
    <dbReference type="NCBI Taxonomy" id="2962635"/>
    <lineage>
        <taxon>Eukaryota</taxon>
        <taxon>Sar</taxon>
        <taxon>Stramenopiles</taxon>
        <taxon>Ochrophyta</taxon>
        <taxon>Bolidophyceae</taxon>
        <taxon>Parmales</taxon>
        <taxon>Triparmaceae</taxon>
        <taxon>Tetraparma</taxon>
    </lineage>
</organism>
<comment type="similarity">
    <text evidence="1">Belongs to the class-II aminoacyl-tRNA synthetase family.</text>
</comment>
<evidence type="ECO:0000256" key="11">
    <source>
        <dbReference type="SAM" id="MobiDB-lite"/>
    </source>
</evidence>
<dbReference type="InterPro" id="IPR002313">
    <property type="entry name" value="Lys-tRNA-ligase_II"/>
</dbReference>
<dbReference type="PRINTS" id="PR00982">
    <property type="entry name" value="TRNASYNTHLYS"/>
</dbReference>
<dbReference type="InterPro" id="IPR045864">
    <property type="entry name" value="aa-tRNA-synth_II/BPL/LPL"/>
</dbReference>
<dbReference type="EMBL" id="BRYB01001634">
    <property type="protein sequence ID" value="GMI30089.1"/>
    <property type="molecule type" value="Genomic_DNA"/>
</dbReference>
<dbReference type="NCBIfam" id="NF001756">
    <property type="entry name" value="PRK00484.1"/>
    <property type="match status" value="1"/>
</dbReference>
<sequence>MPEEESKNAMKKRLKAEAAAKKKSEKDAAKAAKAASEPAKEKKFVAGADDDVDPTQYYANRARKIEGMLAEKDPARNPYPHKFHVSHRLPDFEAEFGPLATDGERLEANVSVAGRITSVRGQGKLYFYDIKGEGSEVQVMSDLASYGSEEGFNAVHRTLKRGDIVGVTGAPGKSKNGQLSVFPTAMRLLAPCLHMLPQAKGQARESLFDQETRYRNRHLDLICNHDSWKTFATRAKVISYVRRYLDSRHFLEVETPALCLLPGGATAKPFKTFHNDLSQEMFMRIAPELNLKKLVIGGIDRVYELGRNYRNEGIDLTHNPEFTTCEFYMAYADYNDLMKMTEEMLSGMVMQICGSYVIKFSPKPGAPEVEVDFTPPFKRISMISGLEERMGIKLPKMDDPAAASKLKAILDARSLECAPPHSTMRLLDTLVGEYLEDGVVNPTFICDHPQIMSPLAKYHRDDPLLTERFELFVAGRELCNSYTELNNPMVQRKLFMDQAAQNEDGDDEAMVMDDSFVVALEHGLPPTAGWGLGIDRLAMFLSNKNNIKEVLCFPAMKPNAEELALIAANKPKEDAEEATKKKFPTTGTTVNFDGDDIATEPGMKALNNKLADKLFLNGAPSAADVKLFAELEKLPRAAVDYFSNVKAYFGTVAQFGAGVRAGW</sequence>
<dbReference type="InterPro" id="IPR012340">
    <property type="entry name" value="NA-bd_OB-fold"/>
</dbReference>
<dbReference type="InterPro" id="IPR034762">
    <property type="entry name" value="Lys-tRNA-ligase_II_bac/euk"/>
</dbReference>
<evidence type="ECO:0000256" key="2">
    <source>
        <dbReference type="ARBA" id="ARBA00013166"/>
    </source>
</evidence>
<dbReference type="Pfam" id="PF00152">
    <property type="entry name" value="tRNA-synt_2"/>
    <property type="match status" value="1"/>
</dbReference>
<dbReference type="InterPro" id="IPR018149">
    <property type="entry name" value="Lys-tRNA-synth_II_C"/>
</dbReference>
<keyword evidence="6" id="KW-0648">Protein biosynthesis</keyword>
<evidence type="ECO:0000256" key="3">
    <source>
        <dbReference type="ARBA" id="ARBA00022598"/>
    </source>
</evidence>
<evidence type="ECO:0000256" key="8">
    <source>
        <dbReference type="ARBA" id="ARBA00030563"/>
    </source>
</evidence>
<dbReference type="Proteomes" id="UP001165060">
    <property type="component" value="Unassembled WGS sequence"/>
</dbReference>
<keyword evidence="7" id="KW-0030">Aminoacyl-tRNA synthetase</keyword>
<evidence type="ECO:0000256" key="9">
    <source>
        <dbReference type="ARBA" id="ARBA00048573"/>
    </source>
</evidence>
<dbReference type="PANTHER" id="PTHR42918:SF9">
    <property type="entry name" value="LYSINE--TRNA LIGASE"/>
    <property type="match status" value="1"/>
</dbReference>
<evidence type="ECO:0000256" key="10">
    <source>
        <dbReference type="RuleBase" id="RU003748"/>
    </source>
</evidence>
<keyword evidence="14" id="KW-1185">Reference proteome</keyword>
<gene>
    <name evidence="13" type="ORF">TeGR_g1397</name>
</gene>
<dbReference type="PROSITE" id="PS50862">
    <property type="entry name" value="AA_TRNA_LIGASE_II"/>
    <property type="match status" value="1"/>
</dbReference>
<dbReference type="CDD" id="cd00775">
    <property type="entry name" value="LysRS_core"/>
    <property type="match status" value="1"/>
</dbReference>
<dbReference type="NCBIfam" id="TIGR00499">
    <property type="entry name" value="lysS_bact"/>
    <property type="match status" value="1"/>
</dbReference>
<dbReference type="CDD" id="cd04322">
    <property type="entry name" value="LysRS_N"/>
    <property type="match status" value="1"/>
</dbReference>
<dbReference type="InterPro" id="IPR004364">
    <property type="entry name" value="Aa-tRNA-synt_II"/>
</dbReference>
<keyword evidence="3" id="KW-0436">Ligase</keyword>
<dbReference type="InterPro" id="IPR044136">
    <property type="entry name" value="Lys-tRNA-ligase_II_N"/>
</dbReference>
<dbReference type="Gene3D" id="2.40.50.140">
    <property type="entry name" value="Nucleic acid-binding proteins"/>
    <property type="match status" value="1"/>
</dbReference>
<evidence type="ECO:0000256" key="1">
    <source>
        <dbReference type="ARBA" id="ARBA00008226"/>
    </source>
</evidence>
<dbReference type="PANTHER" id="PTHR42918">
    <property type="entry name" value="LYSYL-TRNA SYNTHETASE"/>
    <property type="match status" value="1"/>
</dbReference>
<evidence type="ECO:0000259" key="12">
    <source>
        <dbReference type="PROSITE" id="PS50862"/>
    </source>
</evidence>
<protein>
    <recommendedName>
        <fullName evidence="2 10">Lysine--tRNA ligase</fullName>
        <ecNumber evidence="2 10">6.1.1.6</ecNumber>
    </recommendedName>
    <alternativeName>
        <fullName evidence="8 10">Lysyl-tRNA synthetase</fullName>
    </alternativeName>
</protein>
<feature type="compositionally biased region" description="Basic and acidic residues" evidence="11">
    <location>
        <begin position="15"/>
        <end position="30"/>
    </location>
</feature>
<feature type="region of interest" description="Disordered" evidence="11">
    <location>
        <begin position="1"/>
        <end position="47"/>
    </location>
</feature>
<comment type="caution">
    <text evidence="13">The sequence shown here is derived from an EMBL/GenBank/DDBJ whole genome shotgun (WGS) entry which is preliminary data.</text>
</comment>
<keyword evidence="4" id="KW-0547">Nucleotide-binding</keyword>
<evidence type="ECO:0000313" key="14">
    <source>
        <dbReference type="Proteomes" id="UP001165060"/>
    </source>
</evidence>
<evidence type="ECO:0000256" key="5">
    <source>
        <dbReference type="ARBA" id="ARBA00022840"/>
    </source>
</evidence>
<dbReference type="InterPro" id="IPR006195">
    <property type="entry name" value="aa-tRNA-synth_II"/>
</dbReference>
<dbReference type="HAMAP" id="MF_00252">
    <property type="entry name" value="Lys_tRNA_synth_class2"/>
    <property type="match status" value="1"/>
</dbReference>
<dbReference type="Gene3D" id="3.30.930.10">
    <property type="entry name" value="Bira Bifunctional Protein, Domain 2"/>
    <property type="match status" value="1"/>
</dbReference>
<dbReference type="Pfam" id="PF01336">
    <property type="entry name" value="tRNA_anti-codon"/>
    <property type="match status" value="1"/>
</dbReference>
<feature type="domain" description="Aminoacyl-transfer RNA synthetases class-II family profile" evidence="12">
    <location>
        <begin position="231"/>
        <end position="558"/>
    </location>
</feature>
<keyword evidence="5" id="KW-0067">ATP-binding</keyword>
<reference evidence="13 14" key="1">
    <citation type="journal article" date="2023" name="Commun. Biol.">
        <title>Genome analysis of Parmales, the sister group of diatoms, reveals the evolutionary specialization of diatoms from phago-mixotrophs to photoautotrophs.</title>
        <authorList>
            <person name="Ban H."/>
            <person name="Sato S."/>
            <person name="Yoshikawa S."/>
            <person name="Yamada K."/>
            <person name="Nakamura Y."/>
            <person name="Ichinomiya M."/>
            <person name="Sato N."/>
            <person name="Blanc-Mathieu R."/>
            <person name="Endo H."/>
            <person name="Kuwata A."/>
            <person name="Ogata H."/>
        </authorList>
    </citation>
    <scope>NUCLEOTIDE SEQUENCE [LARGE SCALE GENOMIC DNA]</scope>
</reference>
<name>A0ABQ6MP22_9STRA</name>
<dbReference type="SUPFAM" id="SSF55681">
    <property type="entry name" value="Class II aaRS and biotin synthetases"/>
    <property type="match status" value="1"/>
</dbReference>
<dbReference type="EC" id="6.1.1.6" evidence="2 10"/>